<dbReference type="GO" id="GO:0003677">
    <property type="term" value="F:DNA binding"/>
    <property type="evidence" value="ECO:0007669"/>
    <property type="project" value="UniProtKB-KW"/>
</dbReference>
<dbReference type="EMBL" id="KV744875">
    <property type="protein sequence ID" value="OCK82905.1"/>
    <property type="molecule type" value="Genomic_DNA"/>
</dbReference>
<keyword evidence="4" id="KW-0238">DNA-binding</keyword>
<dbReference type="PANTHER" id="PTHR36206:SF4">
    <property type="entry name" value="HYPOTHETICAL CONSERVED PROTEIN (EUROFUNG)-RELATED"/>
    <property type="match status" value="1"/>
</dbReference>
<organism evidence="8 9">
    <name type="scientific">Lepidopterella palustris CBS 459.81</name>
    <dbReference type="NCBI Taxonomy" id="1314670"/>
    <lineage>
        <taxon>Eukaryota</taxon>
        <taxon>Fungi</taxon>
        <taxon>Dikarya</taxon>
        <taxon>Ascomycota</taxon>
        <taxon>Pezizomycotina</taxon>
        <taxon>Dothideomycetes</taxon>
        <taxon>Pleosporomycetidae</taxon>
        <taxon>Mytilinidiales</taxon>
        <taxon>Argynnaceae</taxon>
        <taxon>Lepidopterella</taxon>
    </lineage>
</organism>
<dbReference type="SUPFAM" id="SSF57701">
    <property type="entry name" value="Zn2/Cys6 DNA-binding domain"/>
    <property type="match status" value="1"/>
</dbReference>
<keyword evidence="5" id="KW-0804">Transcription</keyword>
<accession>A0A8E2EFK9</accession>
<evidence type="ECO:0000256" key="5">
    <source>
        <dbReference type="ARBA" id="ARBA00023163"/>
    </source>
</evidence>
<keyword evidence="2" id="KW-0862">Zinc</keyword>
<proteinExistence type="predicted"/>
<keyword evidence="6" id="KW-0539">Nucleus</keyword>
<protein>
    <recommendedName>
        <fullName evidence="7">Zn(2)-C6 fungal-type domain-containing protein</fullName>
    </recommendedName>
</protein>
<name>A0A8E2EFK9_9PEZI</name>
<evidence type="ECO:0000313" key="9">
    <source>
        <dbReference type="Proteomes" id="UP000250266"/>
    </source>
</evidence>
<dbReference type="CDD" id="cd00067">
    <property type="entry name" value="GAL4"/>
    <property type="match status" value="1"/>
</dbReference>
<dbReference type="AlphaFoldDB" id="A0A8E2EFK9"/>
<keyword evidence="9" id="KW-1185">Reference proteome</keyword>
<dbReference type="InterPro" id="IPR001138">
    <property type="entry name" value="Zn2Cys6_DnaBD"/>
</dbReference>
<evidence type="ECO:0000256" key="1">
    <source>
        <dbReference type="ARBA" id="ARBA00022723"/>
    </source>
</evidence>
<dbReference type="GO" id="GO:0000981">
    <property type="term" value="F:DNA-binding transcription factor activity, RNA polymerase II-specific"/>
    <property type="evidence" value="ECO:0007669"/>
    <property type="project" value="InterPro"/>
</dbReference>
<dbReference type="InterPro" id="IPR036864">
    <property type="entry name" value="Zn2-C6_fun-type_DNA-bd_sf"/>
</dbReference>
<evidence type="ECO:0000256" key="6">
    <source>
        <dbReference type="ARBA" id="ARBA00023242"/>
    </source>
</evidence>
<dbReference type="Proteomes" id="UP000250266">
    <property type="component" value="Unassembled WGS sequence"/>
</dbReference>
<dbReference type="Gene3D" id="4.10.240.10">
    <property type="entry name" value="Zn(2)-C6 fungal-type DNA-binding domain"/>
    <property type="match status" value="1"/>
</dbReference>
<evidence type="ECO:0000259" key="7">
    <source>
        <dbReference type="PROSITE" id="PS50048"/>
    </source>
</evidence>
<gene>
    <name evidence="8" type="ORF">K432DRAFT_470341</name>
</gene>
<dbReference type="InterPro" id="IPR021858">
    <property type="entry name" value="Fun_TF"/>
</dbReference>
<dbReference type="PANTHER" id="PTHR36206">
    <property type="entry name" value="ASPERCRYPTIN BIOSYNTHESIS CLUSTER-SPECIFIC TRANSCRIPTION REGULATOR ATNN-RELATED"/>
    <property type="match status" value="1"/>
</dbReference>
<keyword evidence="1" id="KW-0479">Metal-binding</keyword>
<evidence type="ECO:0000313" key="8">
    <source>
        <dbReference type="EMBL" id="OCK82905.1"/>
    </source>
</evidence>
<dbReference type="GO" id="GO:0008270">
    <property type="term" value="F:zinc ion binding"/>
    <property type="evidence" value="ECO:0007669"/>
    <property type="project" value="InterPro"/>
</dbReference>
<dbReference type="OrthoDB" id="2593732at2759"/>
<dbReference type="Pfam" id="PF11951">
    <property type="entry name" value="Fungal_trans_2"/>
    <property type="match status" value="1"/>
</dbReference>
<keyword evidence="3" id="KW-0805">Transcription regulation</keyword>
<dbReference type="InterPro" id="IPR052360">
    <property type="entry name" value="Transcr_Regulatory_Proteins"/>
</dbReference>
<dbReference type="PROSITE" id="PS00463">
    <property type="entry name" value="ZN2_CY6_FUNGAL_1"/>
    <property type="match status" value="1"/>
</dbReference>
<evidence type="ECO:0000256" key="4">
    <source>
        <dbReference type="ARBA" id="ARBA00023125"/>
    </source>
</evidence>
<evidence type="ECO:0000256" key="2">
    <source>
        <dbReference type="ARBA" id="ARBA00022833"/>
    </source>
</evidence>
<dbReference type="SMART" id="SM00066">
    <property type="entry name" value="GAL4"/>
    <property type="match status" value="1"/>
</dbReference>
<sequence length="551" mass="61865">MACLQAGRKEVRVRAFAPKVRTGCTTCKIRHVRCDEAKPHCQRCISTGRICDGYSSQNIFRNHRRYSPSITLTTRPSHFLASSADSVRCIEFYFHQAAPNLSGLFDSSFWTGIVLQLAHTEPAIHHAMLAIGYFYEQETPTNDKESTGGVSKKSCKDSGLREYNKALQCLVDRINSGKQSRVASLTTCVLFVCLELLRGNVSTSMQHLKSGLNILAEMHNARFLPLELAGHCSSFSYGTDDLDSEFVTATLVPIYARMTTMSAFMGGGYWQLYPAEAVVDMSIPRIFVDWVQARAYLVDLVNLSLQFIGTMMHKQMTSAPILFSDTIRQTKLHAWLKDWNQALETFESNKVPKRDPARFSAAAALRMQYYVIWIWLSTCASGLEIAYAAYTTEFIAIVALAENIIALDIRSERGFSFSFDTEVVGPLFWAAMKCRDLRTRRRAINLLSRLQRREGLWNPQNCCIIADRLVTLEESTVGEEGVSHASAEESRVHIQIEAKNLEPDAECDGAVLISAAKGRATNQLLQVEYAKTRSSKYGMRAYGTWIFGHLK</sequence>
<reference evidence="8 9" key="1">
    <citation type="journal article" date="2016" name="Nat. Commun.">
        <title>Ectomycorrhizal ecology is imprinted in the genome of the dominant symbiotic fungus Cenococcum geophilum.</title>
        <authorList>
            <consortium name="DOE Joint Genome Institute"/>
            <person name="Peter M."/>
            <person name="Kohler A."/>
            <person name="Ohm R.A."/>
            <person name="Kuo A."/>
            <person name="Krutzmann J."/>
            <person name="Morin E."/>
            <person name="Arend M."/>
            <person name="Barry K.W."/>
            <person name="Binder M."/>
            <person name="Choi C."/>
            <person name="Clum A."/>
            <person name="Copeland A."/>
            <person name="Grisel N."/>
            <person name="Haridas S."/>
            <person name="Kipfer T."/>
            <person name="LaButti K."/>
            <person name="Lindquist E."/>
            <person name="Lipzen A."/>
            <person name="Maire R."/>
            <person name="Meier B."/>
            <person name="Mihaltcheva S."/>
            <person name="Molinier V."/>
            <person name="Murat C."/>
            <person name="Poggeler S."/>
            <person name="Quandt C.A."/>
            <person name="Sperisen C."/>
            <person name="Tritt A."/>
            <person name="Tisserant E."/>
            <person name="Crous P.W."/>
            <person name="Henrissat B."/>
            <person name="Nehls U."/>
            <person name="Egli S."/>
            <person name="Spatafora J.W."/>
            <person name="Grigoriev I.V."/>
            <person name="Martin F.M."/>
        </authorList>
    </citation>
    <scope>NUCLEOTIDE SEQUENCE [LARGE SCALE GENOMIC DNA]</scope>
    <source>
        <strain evidence="8 9">CBS 459.81</strain>
    </source>
</reference>
<feature type="domain" description="Zn(2)-C6 fungal-type" evidence="7">
    <location>
        <begin position="23"/>
        <end position="51"/>
    </location>
</feature>
<dbReference type="PROSITE" id="PS50048">
    <property type="entry name" value="ZN2_CY6_FUNGAL_2"/>
    <property type="match status" value="1"/>
</dbReference>
<dbReference type="Pfam" id="PF00172">
    <property type="entry name" value="Zn_clus"/>
    <property type="match status" value="1"/>
</dbReference>
<evidence type="ECO:0000256" key="3">
    <source>
        <dbReference type="ARBA" id="ARBA00023015"/>
    </source>
</evidence>